<dbReference type="EMBL" id="JACARL010000012">
    <property type="protein sequence ID" value="NWE80715.1"/>
    <property type="molecule type" value="Genomic_DNA"/>
</dbReference>
<dbReference type="Proteomes" id="UP000590218">
    <property type="component" value="Unassembled WGS sequence"/>
</dbReference>
<dbReference type="RefSeq" id="WP_176992123.1">
    <property type="nucleotide sequence ID" value="NZ_OZ255725.1"/>
</dbReference>
<proteinExistence type="predicted"/>
<evidence type="ECO:0000313" key="1">
    <source>
        <dbReference type="EMBL" id="NWE80715.1"/>
    </source>
</evidence>
<protein>
    <submittedName>
        <fullName evidence="1">Uncharacterized protein</fullName>
    </submittedName>
</protein>
<name>A0A7Y8FKS2_9PSED</name>
<comment type="caution">
    <text evidence="1">The sequence shown here is derived from an EMBL/GenBank/DDBJ whole genome shotgun (WGS) entry which is preliminary data.</text>
</comment>
<accession>A0A7Y8FKS2</accession>
<gene>
    <name evidence="1" type="ORF">HX795_01220</name>
</gene>
<sequence>MKAWNFQVLMLVQAMLGAVTPNFRMVVLSCEVDVWVIRFYLEKNIEDDIAEIEDIICQYAAYQDSSLQCKSEILVGNENLPSFSEGNRAVYRRKE</sequence>
<organism evidence="1 2">
    <name type="scientific">Pseudomonas edaphica</name>
    <dbReference type="NCBI Taxonomy" id="2006980"/>
    <lineage>
        <taxon>Bacteria</taxon>
        <taxon>Pseudomonadati</taxon>
        <taxon>Pseudomonadota</taxon>
        <taxon>Gammaproteobacteria</taxon>
        <taxon>Pseudomonadales</taxon>
        <taxon>Pseudomonadaceae</taxon>
        <taxon>Pseudomonas</taxon>
    </lineage>
</organism>
<evidence type="ECO:0000313" key="2">
    <source>
        <dbReference type="Proteomes" id="UP000590218"/>
    </source>
</evidence>
<reference evidence="1 2" key="1">
    <citation type="submission" date="2020-04" db="EMBL/GenBank/DDBJ databases">
        <title>Molecular characterization of pseudomonads from Agaricus bisporus reveal novel blotch 2 pathogens in Western Europe.</title>
        <authorList>
            <person name="Taparia T."/>
            <person name="Krijger M."/>
            <person name="Haynes E."/>
            <person name="Elpinstone J.G."/>
            <person name="Noble R."/>
            <person name="Van Der Wolf J."/>
        </authorList>
    </citation>
    <scope>NUCLEOTIDE SEQUENCE [LARGE SCALE GENOMIC DNA]</scope>
    <source>
        <strain evidence="1 2">K6002</strain>
    </source>
</reference>
<dbReference type="AlphaFoldDB" id="A0A7Y8FKS2"/>
<dbReference type="InterPro" id="IPR058702">
    <property type="entry name" value="MafI2-like"/>
</dbReference>
<dbReference type="Pfam" id="PF26541">
    <property type="entry name" value="MafI2"/>
    <property type="match status" value="1"/>
</dbReference>